<sequence>MPSSASLLVILTVAVLRPPAEGSNVMAKVVLPAVSIELFGKVVTAKSPAFAPPMLTKGVPDKFKNPAPVFSIVKVLVILPEATSVEPKSV</sequence>
<evidence type="ECO:0000313" key="1">
    <source>
        <dbReference type="EMBL" id="CAD0000407.1"/>
    </source>
</evidence>
<accession>A0A6V6YLV6</accession>
<organism evidence="1 2">
    <name type="scientific">Flavobacterium chungangense</name>
    <dbReference type="NCBI Taxonomy" id="554283"/>
    <lineage>
        <taxon>Bacteria</taxon>
        <taxon>Pseudomonadati</taxon>
        <taxon>Bacteroidota</taxon>
        <taxon>Flavobacteriia</taxon>
        <taxon>Flavobacteriales</taxon>
        <taxon>Flavobacteriaceae</taxon>
        <taxon>Flavobacterium</taxon>
    </lineage>
</organism>
<gene>
    <name evidence="1" type="ORF">FLACHUCJ7_00026</name>
</gene>
<evidence type="ECO:0000313" key="2">
    <source>
        <dbReference type="Proteomes" id="UP000556700"/>
    </source>
</evidence>
<dbReference type="EMBL" id="CAIJDO010000036">
    <property type="protein sequence ID" value="CAD0000407.1"/>
    <property type="molecule type" value="Genomic_DNA"/>
</dbReference>
<protein>
    <submittedName>
        <fullName evidence="1">Uncharacterized protein</fullName>
    </submittedName>
</protein>
<proteinExistence type="predicted"/>
<dbReference type="Proteomes" id="UP000556700">
    <property type="component" value="Unassembled WGS sequence"/>
</dbReference>
<reference evidence="1 2" key="1">
    <citation type="submission" date="2020-06" db="EMBL/GenBank/DDBJ databases">
        <authorList>
            <person name="Criscuolo A."/>
        </authorList>
    </citation>
    <scope>NUCLEOTIDE SEQUENCE [LARGE SCALE GENOMIC DNA]</scope>
    <source>
        <strain evidence="2">CIP 110025</strain>
    </source>
</reference>
<keyword evidence="2" id="KW-1185">Reference proteome</keyword>
<dbReference type="AlphaFoldDB" id="A0A6V6YLV6"/>
<name>A0A6V6YLV6_9FLAO</name>
<comment type="caution">
    <text evidence="1">The sequence shown here is derived from an EMBL/GenBank/DDBJ whole genome shotgun (WGS) entry which is preliminary data.</text>
</comment>